<organism evidence="1 2">
    <name type="scientific">Vibrio aerogenes CECT 7868</name>
    <dbReference type="NCBI Taxonomy" id="1216006"/>
    <lineage>
        <taxon>Bacteria</taxon>
        <taxon>Pseudomonadati</taxon>
        <taxon>Pseudomonadota</taxon>
        <taxon>Gammaproteobacteria</taxon>
        <taxon>Vibrionales</taxon>
        <taxon>Vibrionaceae</taxon>
        <taxon>Vibrio</taxon>
    </lineage>
</organism>
<gene>
    <name evidence="1" type="ORF">VA7868_04588</name>
</gene>
<dbReference type="AlphaFoldDB" id="A0A1M6F713"/>
<protein>
    <recommendedName>
        <fullName evidence="3">DUF2931 family protein</fullName>
    </recommendedName>
</protein>
<dbReference type="Proteomes" id="UP000184608">
    <property type="component" value="Unassembled WGS sequence"/>
</dbReference>
<accession>A0A1M6F713</accession>
<name>A0A1M6F713_9VIBR</name>
<dbReference type="EMBL" id="FQXZ01000062">
    <property type="protein sequence ID" value="SHI93379.1"/>
    <property type="molecule type" value="Genomic_DNA"/>
</dbReference>
<dbReference type="InterPro" id="IPR021326">
    <property type="entry name" value="DUF2931"/>
</dbReference>
<keyword evidence="2" id="KW-1185">Reference proteome</keyword>
<dbReference type="STRING" id="1216006.VA7868_04588"/>
<reference evidence="1 2" key="1">
    <citation type="submission" date="2016-11" db="EMBL/GenBank/DDBJ databases">
        <authorList>
            <person name="Jaros S."/>
            <person name="Januszkiewicz K."/>
            <person name="Wedrychowicz H."/>
        </authorList>
    </citation>
    <scope>NUCLEOTIDE SEQUENCE [LARGE SCALE GENOMIC DNA]</scope>
    <source>
        <strain evidence="1 2">CECT 7868</strain>
    </source>
</reference>
<sequence length="256" mass="29002">MQPTCRSLIKMLSVVIIGGCASSPPEDMPAWKITIASPSFYSVGITEAYGVNEAKDWTVFVHNFTQLSWRNGIDKATKWLPDADYDGFGIPLHSFVNLSSRQIGSGTKELPDSIYIYWISYIHQPKFYVNKYDVPEKVRQVIQTRRSFVRPDGVKRPCYKTNFVFGLLPNGHAKVWLEGCATYTYVTELPPILTPAKDSSGFGPGRYSGGDASLKKRAEKAGVTTPLYPIPWDKVNQVYWNKKRYKVDSIEDYLHE</sequence>
<dbReference type="OrthoDB" id="5830811at2"/>
<evidence type="ECO:0008006" key="3">
    <source>
        <dbReference type="Google" id="ProtNLM"/>
    </source>
</evidence>
<evidence type="ECO:0000313" key="1">
    <source>
        <dbReference type="EMBL" id="SHI93379.1"/>
    </source>
</evidence>
<dbReference type="Pfam" id="PF11153">
    <property type="entry name" value="DUF2931"/>
    <property type="match status" value="1"/>
</dbReference>
<evidence type="ECO:0000313" key="2">
    <source>
        <dbReference type="Proteomes" id="UP000184608"/>
    </source>
</evidence>
<proteinExistence type="predicted"/>